<dbReference type="InterPro" id="IPR004136">
    <property type="entry name" value="NMO"/>
</dbReference>
<keyword evidence="3" id="KW-0288">FMN</keyword>
<dbReference type="RefSeq" id="WP_095031077.1">
    <property type="nucleotide sequence ID" value="NZ_NQKL01000028.1"/>
</dbReference>
<dbReference type="FunFam" id="3.20.20.70:FF:000210">
    <property type="entry name" value="2-nitropropane dioxygenase"/>
    <property type="match status" value="1"/>
</dbReference>
<evidence type="ECO:0000256" key="4">
    <source>
        <dbReference type="ARBA" id="ARBA00023002"/>
    </source>
</evidence>
<dbReference type="AlphaFoldDB" id="A0A266LN32"/>
<dbReference type="GO" id="GO:0051213">
    <property type="term" value="F:dioxygenase activity"/>
    <property type="evidence" value="ECO:0007669"/>
    <property type="project" value="UniProtKB-KW"/>
</dbReference>
<keyword evidence="5" id="KW-0503">Monooxygenase</keyword>
<dbReference type="Pfam" id="PF03060">
    <property type="entry name" value="NMO"/>
    <property type="match status" value="1"/>
</dbReference>
<reference evidence="6 7" key="1">
    <citation type="submission" date="2017-08" db="EMBL/GenBank/DDBJ databases">
        <title>Genomic and metabolic characterisation of spoilage-associated Pseudomonas species.</title>
        <authorList>
            <person name="Stanborough T."/>
            <person name="Fegan N."/>
            <person name="Powell S.M."/>
            <person name="Singh T."/>
            <person name="Tamplin M.L."/>
            <person name="Chandry P.S."/>
        </authorList>
    </citation>
    <scope>NUCLEOTIDE SEQUENCE [LARGE SCALE GENOMIC DNA]</scope>
    <source>
        <strain evidence="6 7">F1820</strain>
    </source>
</reference>
<dbReference type="EMBL" id="NQKL01000028">
    <property type="protein sequence ID" value="OZY39441.1"/>
    <property type="molecule type" value="Genomic_DNA"/>
</dbReference>
<evidence type="ECO:0000256" key="1">
    <source>
        <dbReference type="ARBA" id="ARBA00009881"/>
    </source>
</evidence>
<protein>
    <submittedName>
        <fullName evidence="6">2-nitropropane dioxygenase</fullName>
    </submittedName>
</protein>
<dbReference type="Gene3D" id="3.20.20.70">
    <property type="entry name" value="Aldolase class I"/>
    <property type="match status" value="1"/>
</dbReference>
<keyword evidence="6" id="KW-0223">Dioxygenase</keyword>
<evidence type="ECO:0000256" key="3">
    <source>
        <dbReference type="ARBA" id="ARBA00022643"/>
    </source>
</evidence>
<dbReference type="Proteomes" id="UP000216113">
    <property type="component" value="Unassembled WGS sequence"/>
</dbReference>
<organism evidence="6 7">
    <name type="scientific">Pseudomonas fragi</name>
    <dbReference type="NCBI Taxonomy" id="296"/>
    <lineage>
        <taxon>Bacteria</taxon>
        <taxon>Pseudomonadati</taxon>
        <taxon>Pseudomonadota</taxon>
        <taxon>Gammaproteobacteria</taxon>
        <taxon>Pseudomonadales</taxon>
        <taxon>Pseudomonadaceae</taxon>
        <taxon>Pseudomonas</taxon>
    </lineage>
</organism>
<dbReference type="PANTHER" id="PTHR42747">
    <property type="entry name" value="NITRONATE MONOOXYGENASE-RELATED"/>
    <property type="match status" value="1"/>
</dbReference>
<comment type="caution">
    <text evidence="6">The sequence shown here is derived from an EMBL/GenBank/DDBJ whole genome shotgun (WGS) entry which is preliminary data.</text>
</comment>
<comment type="similarity">
    <text evidence="1">Belongs to the nitronate monooxygenase family. NMO class I subfamily.</text>
</comment>
<dbReference type="SUPFAM" id="SSF51412">
    <property type="entry name" value="Inosine monophosphate dehydrogenase (IMPDH)"/>
    <property type="match status" value="1"/>
</dbReference>
<dbReference type="GO" id="GO:0018580">
    <property type="term" value="F:nitronate monooxygenase activity"/>
    <property type="evidence" value="ECO:0007669"/>
    <property type="project" value="InterPro"/>
</dbReference>
<keyword evidence="2" id="KW-0285">Flavoprotein</keyword>
<evidence type="ECO:0000256" key="5">
    <source>
        <dbReference type="ARBA" id="ARBA00023033"/>
    </source>
</evidence>
<proteinExistence type="inferred from homology"/>
<keyword evidence="4" id="KW-0560">Oxidoreductase</keyword>
<gene>
    <name evidence="6" type="ORF">CJF43_22850</name>
</gene>
<dbReference type="CDD" id="cd04730">
    <property type="entry name" value="NPD_like"/>
    <property type="match status" value="1"/>
</dbReference>
<sequence length="319" mass="34245">MSLPALLEQRLRLPVVAAPMFLISNPQLVLACCRNGVVGSFPALNQRESSGFKAWLEEIEAGLATLDNPAPYAVNLIVHNSNPRLQADLAICIEHKVPVVITSLGAVKEVVDAVHSYGGLVFHDVTTRRHAEKAAQAGVDGLIAVAAGAGGHAGTWSPFALVAEIRQFFDKTVLLSGCLNHGHEILAAQVLGADLAYLGTRFIATQESHAPDAYKEMLLASRAADIIHTPAVSGVPASFMRQSLENAGFDLAALQGKGETKLKPLTDEAKAWKTVWSAGQGVGDIHDLPTIDQLITRLDEEYRKAQHHASSLARHWPHH</sequence>
<evidence type="ECO:0000313" key="7">
    <source>
        <dbReference type="Proteomes" id="UP000216113"/>
    </source>
</evidence>
<accession>A0A266LN32</accession>
<dbReference type="InterPro" id="IPR013785">
    <property type="entry name" value="Aldolase_TIM"/>
</dbReference>
<evidence type="ECO:0000313" key="6">
    <source>
        <dbReference type="EMBL" id="OZY39441.1"/>
    </source>
</evidence>
<evidence type="ECO:0000256" key="2">
    <source>
        <dbReference type="ARBA" id="ARBA00022630"/>
    </source>
</evidence>
<dbReference type="PANTHER" id="PTHR42747:SF4">
    <property type="entry name" value="BLR1330 PROTEIN"/>
    <property type="match status" value="1"/>
</dbReference>
<name>A0A266LN32_PSEFR</name>